<keyword evidence="2" id="KW-1185">Reference proteome</keyword>
<name>A0AAD9K1D8_9ANNE</name>
<protein>
    <submittedName>
        <fullName evidence="1">Uncharacterized protein</fullName>
    </submittedName>
</protein>
<dbReference type="InterPro" id="IPR011042">
    <property type="entry name" value="6-blade_b-propeller_TolB-like"/>
</dbReference>
<reference evidence="1" key="1">
    <citation type="journal article" date="2023" name="Mol. Biol. Evol.">
        <title>Third-Generation Sequencing Reveals the Adaptive Role of the Epigenome in Three Deep-Sea Polychaetes.</title>
        <authorList>
            <person name="Perez M."/>
            <person name="Aroh O."/>
            <person name="Sun Y."/>
            <person name="Lan Y."/>
            <person name="Juniper S.K."/>
            <person name="Young C.R."/>
            <person name="Angers B."/>
            <person name="Qian P.Y."/>
        </authorList>
    </citation>
    <scope>NUCLEOTIDE SEQUENCE</scope>
    <source>
        <strain evidence="1">P08H-3</strain>
    </source>
</reference>
<dbReference type="EMBL" id="JAODUP010000085">
    <property type="protein sequence ID" value="KAK2163128.1"/>
    <property type="molecule type" value="Genomic_DNA"/>
</dbReference>
<accession>A0AAD9K1D8</accession>
<organism evidence="1 2">
    <name type="scientific">Paralvinella palmiformis</name>
    <dbReference type="NCBI Taxonomy" id="53620"/>
    <lineage>
        <taxon>Eukaryota</taxon>
        <taxon>Metazoa</taxon>
        <taxon>Spiralia</taxon>
        <taxon>Lophotrochozoa</taxon>
        <taxon>Annelida</taxon>
        <taxon>Polychaeta</taxon>
        <taxon>Sedentaria</taxon>
        <taxon>Canalipalpata</taxon>
        <taxon>Terebellida</taxon>
        <taxon>Terebelliformia</taxon>
        <taxon>Alvinellidae</taxon>
        <taxon>Paralvinella</taxon>
    </lineage>
</organism>
<dbReference type="Proteomes" id="UP001208570">
    <property type="component" value="Unassembled WGS sequence"/>
</dbReference>
<dbReference type="Gene3D" id="2.120.10.30">
    <property type="entry name" value="TolB, C-terminal domain"/>
    <property type="match status" value="1"/>
</dbReference>
<sequence>MAGVTALFSSPTDDYICKRSEKQLKLLWQRHNCSTVTDMALLYDRSLLYITQPTDPEDRIKQLKALDAKGRRCDFLPFGGAFKSPRSIGANNDGKTVVLLDRIDGDESLIYVFQKERAGSTWSSTNIVDVVLMQWLEKVPPLGGLQISCTTYVDNLVVTFDERGKKLWDHRLADEVPNIDGKCIDADPDGNLVVCCPRNGDRNGSTIVIDRNGRTISMFPPELLHDPRGVCFTSNRHLLVSDWGSRGVFLFSVDWVFIRQVVRLDRKPTCLTLFADKLISIAFEDGSIQTYTI</sequence>
<evidence type="ECO:0000313" key="2">
    <source>
        <dbReference type="Proteomes" id="UP001208570"/>
    </source>
</evidence>
<evidence type="ECO:0000313" key="1">
    <source>
        <dbReference type="EMBL" id="KAK2163128.1"/>
    </source>
</evidence>
<dbReference type="AlphaFoldDB" id="A0AAD9K1D8"/>
<comment type="caution">
    <text evidence="1">The sequence shown here is derived from an EMBL/GenBank/DDBJ whole genome shotgun (WGS) entry which is preliminary data.</text>
</comment>
<dbReference type="SUPFAM" id="SSF101898">
    <property type="entry name" value="NHL repeat"/>
    <property type="match status" value="1"/>
</dbReference>
<proteinExistence type="predicted"/>
<gene>
    <name evidence="1" type="ORF">LSH36_85g06011</name>
</gene>